<keyword evidence="2" id="KW-1185">Reference proteome</keyword>
<protein>
    <recommendedName>
        <fullName evidence="3">SGF29 C-terminal domain-containing protein</fullName>
    </recommendedName>
</protein>
<dbReference type="AlphaFoldDB" id="A0A0D3KEB8"/>
<dbReference type="Proteomes" id="UP000013827">
    <property type="component" value="Unassembled WGS sequence"/>
</dbReference>
<accession>A0A0D3KEB8</accession>
<reference evidence="1" key="2">
    <citation type="submission" date="2024-10" db="UniProtKB">
        <authorList>
            <consortium name="EnsemblProtists"/>
        </authorList>
    </citation>
    <scope>IDENTIFICATION</scope>
</reference>
<dbReference type="RefSeq" id="XP_005786532.1">
    <property type="nucleotide sequence ID" value="XM_005786475.1"/>
</dbReference>
<organism evidence="1 2">
    <name type="scientific">Emiliania huxleyi (strain CCMP1516)</name>
    <dbReference type="NCBI Taxonomy" id="280463"/>
    <lineage>
        <taxon>Eukaryota</taxon>
        <taxon>Haptista</taxon>
        <taxon>Haptophyta</taxon>
        <taxon>Prymnesiophyceae</taxon>
        <taxon>Isochrysidales</taxon>
        <taxon>Noelaerhabdaceae</taxon>
        <taxon>Emiliania</taxon>
    </lineage>
</organism>
<dbReference type="HOGENOM" id="CLU_981547_0_0_1"/>
<name>A0A0D3KEB8_EMIH1</name>
<dbReference type="KEGG" id="ehx:EMIHUDRAFT_228723"/>
<dbReference type="GeneID" id="17279373"/>
<evidence type="ECO:0000313" key="2">
    <source>
        <dbReference type="Proteomes" id="UP000013827"/>
    </source>
</evidence>
<dbReference type="PaxDb" id="2903-EOD34103"/>
<evidence type="ECO:0008006" key="3">
    <source>
        <dbReference type="Google" id="ProtNLM"/>
    </source>
</evidence>
<sequence length="249" mass="27557">MSSQPMTEEERAAFQAAALARLRNPPERVVPDRLFVEAAEYDVLQRLTQQDYNELMDEVVAGTVGRMTDERRAELHAGDLELIQQRVGVGVDACIARYEQAQQPLRFVRGDRVATHEEDPADPTGQTVLPYVKIDPPEGRLISVPTDEVYVCRAEVCFGQREDGLEWTSYCLPPPAAKPVAKPRRFAAGDRVACAVEDPSDAYSVWAAGTATLYGEHAAPRTLSHTAYNLTAARQCWRTATSTGRDPLQ</sequence>
<dbReference type="EnsemblProtists" id="EOD34103">
    <property type="protein sequence ID" value="EOD34103"/>
    <property type="gene ID" value="EMIHUDRAFT_228723"/>
</dbReference>
<reference evidence="2" key="1">
    <citation type="journal article" date="2013" name="Nature">
        <title>Pan genome of the phytoplankton Emiliania underpins its global distribution.</title>
        <authorList>
            <person name="Read B.A."/>
            <person name="Kegel J."/>
            <person name="Klute M.J."/>
            <person name="Kuo A."/>
            <person name="Lefebvre S.C."/>
            <person name="Maumus F."/>
            <person name="Mayer C."/>
            <person name="Miller J."/>
            <person name="Monier A."/>
            <person name="Salamov A."/>
            <person name="Young J."/>
            <person name="Aguilar M."/>
            <person name="Claverie J.M."/>
            <person name="Frickenhaus S."/>
            <person name="Gonzalez K."/>
            <person name="Herman E.K."/>
            <person name="Lin Y.C."/>
            <person name="Napier J."/>
            <person name="Ogata H."/>
            <person name="Sarno A.F."/>
            <person name="Shmutz J."/>
            <person name="Schroeder D."/>
            <person name="de Vargas C."/>
            <person name="Verret F."/>
            <person name="von Dassow P."/>
            <person name="Valentin K."/>
            <person name="Van de Peer Y."/>
            <person name="Wheeler G."/>
            <person name="Dacks J.B."/>
            <person name="Delwiche C.F."/>
            <person name="Dyhrman S.T."/>
            <person name="Glockner G."/>
            <person name="John U."/>
            <person name="Richards T."/>
            <person name="Worden A.Z."/>
            <person name="Zhang X."/>
            <person name="Grigoriev I.V."/>
            <person name="Allen A.E."/>
            <person name="Bidle K."/>
            <person name="Borodovsky M."/>
            <person name="Bowler C."/>
            <person name="Brownlee C."/>
            <person name="Cock J.M."/>
            <person name="Elias M."/>
            <person name="Gladyshev V.N."/>
            <person name="Groth M."/>
            <person name="Guda C."/>
            <person name="Hadaegh A."/>
            <person name="Iglesias-Rodriguez M.D."/>
            <person name="Jenkins J."/>
            <person name="Jones B.M."/>
            <person name="Lawson T."/>
            <person name="Leese F."/>
            <person name="Lindquist E."/>
            <person name="Lobanov A."/>
            <person name="Lomsadze A."/>
            <person name="Malik S.B."/>
            <person name="Marsh M.E."/>
            <person name="Mackinder L."/>
            <person name="Mock T."/>
            <person name="Mueller-Roeber B."/>
            <person name="Pagarete A."/>
            <person name="Parker M."/>
            <person name="Probert I."/>
            <person name="Quesneville H."/>
            <person name="Raines C."/>
            <person name="Rensing S.A."/>
            <person name="Riano-Pachon D.M."/>
            <person name="Richier S."/>
            <person name="Rokitta S."/>
            <person name="Shiraiwa Y."/>
            <person name="Soanes D.M."/>
            <person name="van der Giezen M."/>
            <person name="Wahlund T.M."/>
            <person name="Williams B."/>
            <person name="Wilson W."/>
            <person name="Wolfe G."/>
            <person name="Wurch L.L."/>
        </authorList>
    </citation>
    <scope>NUCLEOTIDE SEQUENCE</scope>
</reference>
<evidence type="ECO:0000313" key="1">
    <source>
        <dbReference type="EnsemblProtists" id="EOD34103"/>
    </source>
</evidence>
<proteinExistence type="predicted"/>